<dbReference type="InterPro" id="IPR025476">
    <property type="entry name" value="Helitron_helicase-like"/>
</dbReference>
<comment type="caution">
    <text evidence="2">The sequence shown here is derived from an EMBL/GenBank/DDBJ whole genome shotgun (WGS) entry which is preliminary data.</text>
</comment>
<dbReference type="AlphaFoldDB" id="A0A9P5U2V5"/>
<reference evidence="2" key="1">
    <citation type="submission" date="2020-11" db="EMBL/GenBank/DDBJ databases">
        <authorList>
            <consortium name="DOE Joint Genome Institute"/>
            <person name="Ahrendt S."/>
            <person name="Riley R."/>
            <person name="Andreopoulos W."/>
            <person name="Labutti K."/>
            <person name="Pangilinan J."/>
            <person name="Ruiz-Duenas F.J."/>
            <person name="Barrasa J.M."/>
            <person name="Sanchez-Garcia M."/>
            <person name="Camarero S."/>
            <person name="Miyauchi S."/>
            <person name="Serrano A."/>
            <person name="Linde D."/>
            <person name="Babiker R."/>
            <person name="Drula E."/>
            <person name="Ayuso-Fernandez I."/>
            <person name="Pacheco R."/>
            <person name="Padilla G."/>
            <person name="Ferreira P."/>
            <person name="Barriuso J."/>
            <person name="Kellner H."/>
            <person name="Castanera R."/>
            <person name="Alfaro M."/>
            <person name="Ramirez L."/>
            <person name="Pisabarro A.G."/>
            <person name="Kuo A."/>
            <person name="Tritt A."/>
            <person name="Lipzen A."/>
            <person name="He G."/>
            <person name="Yan M."/>
            <person name="Ng V."/>
            <person name="Cullen D."/>
            <person name="Martin F."/>
            <person name="Rosso M.-N."/>
            <person name="Henrissat B."/>
            <person name="Hibbett D."/>
            <person name="Martinez A.T."/>
            <person name="Grigoriev I.V."/>
        </authorList>
    </citation>
    <scope>NUCLEOTIDE SEQUENCE</scope>
    <source>
        <strain evidence="2">AH 40177</strain>
    </source>
</reference>
<accession>A0A9P5U2V5</accession>
<dbReference type="OrthoDB" id="432234at2759"/>
<name>A0A9P5U2V5_9AGAR</name>
<organism evidence="2 3">
    <name type="scientific">Rhodocollybia butyracea</name>
    <dbReference type="NCBI Taxonomy" id="206335"/>
    <lineage>
        <taxon>Eukaryota</taxon>
        <taxon>Fungi</taxon>
        <taxon>Dikarya</taxon>
        <taxon>Basidiomycota</taxon>
        <taxon>Agaricomycotina</taxon>
        <taxon>Agaricomycetes</taxon>
        <taxon>Agaricomycetidae</taxon>
        <taxon>Agaricales</taxon>
        <taxon>Marasmiineae</taxon>
        <taxon>Omphalotaceae</taxon>
        <taxon>Rhodocollybia</taxon>
    </lineage>
</organism>
<evidence type="ECO:0000313" key="2">
    <source>
        <dbReference type="EMBL" id="KAF9063874.1"/>
    </source>
</evidence>
<evidence type="ECO:0000259" key="1">
    <source>
        <dbReference type="Pfam" id="PF14214"/>
    </source>
</evidence>
<feature type="non-terminal residue" evidence="2">
    <location>
        <position position="180"/>
    </location>
</feature>
<keyword evidence="3" id="KW-1185">Reference proteome</keyword>
<proteinExistence type="predicted"/>
<feature type="domain" description="Helitron helicase-like" evidence="1">
    <location>
        <begin position="3"/>
        <end position="180"/>
    </location>
</feature>
<evidence type="ECO:0000313" key="3">
    <source>
        <dbReference type="Proteomes" id="UP000772434"/>
    </source>
</evidence>
<dbReference type="Proteomes" id="UP000772434">
    <property type="component" value="Unassembled WGS sequence"/>
</dbReference>
<sequence>MLNLHDRRFQEHNSFCFTAFNMLQRRTLLLHTALKTKRASFRSFASKFSDISSDSIRSVSERLARGDSETYHNDEERTVLSLMREVNVITSHVPGSAAALVNMRNEIRGLMIEKGLPSFYLTINPADVYNPIVKFLAGSEIDLNHILPDEVPQYWEQSILIAKNPVIAARFFNIYVKAFL</sequence>
<dbReference type="EMBL" id="JADNRY010000136">
    <property type="protein sequence ID" value="KAF9063874.1"/>
    <property type="molecule type" value="Genomic_DNA"/>
</dbReference>
<gene>
    <name evidence="2" type="ORF">BDP27DRAFT_1231338</name>
</gene>
<dbReference type="Pfam" id="PF14214">
    <property type="entry name" value="Helitron_like_N"/>
    <property type="match status" value="1"/>
</dbReference>
<protein>
    <recommendedName>
        <fullName evidence="1">Helitron helicase-like domain-containing protein</fullName>
    </recommendedName>
</protein>